<dbReference type="RefSeq" id="WP_113860775.1">
    <property type="nucleotide sequence ID" value="NZ_PDCG01000015.1"/>
</dbReference>
<dbReference type="Proteomes" id="UP000252530">
    <property type="component" value="Unassembled WGS sequence"/>
</dbReference>
<feature type="transmembrane region" description="Helical" evidence="6">
    <location>
        <begin position="91"/>
        <end position="112"/>
    </location>
</feature>
<dbReference type="PANTHER" id="PTHR43701">
    <property type="entry name" value="MEMBRANE TRANSPORTER PROTEIN MJ0441-RELATED"/>
    <property type="match status" value="1"/>
</dbReference>
<keyword evidence="3 6" id="KW-0812">Transmembrane</keyword>
<dbReference type="InterPro" id="IPR002781">
    <property type="entry name" value="TM_pro_TauE-like"/>
</dbReference>
<dbReference type="EMBL" id="PDCG01000015">
    <property type="protein sequence ID" value="RBP97199.1"/>
    <property type="molecule type" value="Genomic_DNA"/>
</dbReference>
<evidence type="ECO:0000256" key="5">
    <source>
        <dbReference type="ARBA" id="ARBA00023136"/>
    </source>
</evidence>
<accession>A0A366K6A2</accession>
<comment type="caution">
    <text evidence="7">The sequence shown here is derived from an EMBL/GenBank/DDBJ whole genome shotgun (WGS) entry which is preliminary data.</text>
</comment>
<dbReference type="InterPro" id="IPR051598">
    <property type="entry name" value="TSUP/Inactive_protease-like"/>
</dbReference>
<keyword evidence="8" id="KW-1185">Reference proteome</keyword>
<feature type="transmembrane region" description="Helical" evidence="6">
    <location>
        <begin position="25"/>
        <end position="57"/>
    </location>
</feature>
<dbReference type="GO" id="GO:0005886">
    <property type="term" value="C:plasma membrane"/>
    <property type="evidence" value="ECO:0007669"/>
    <property type="project" value="UniProtKB-SubCell"/>
</dbReference>
<dbReference type="Pfam" id="PF01925">
    <property type="entry name" value="TauE"/>
    <property type="match status" value="2"/>
</dbReference>
<feature type="transmembrane region" description="Helical" evidence="6">
    <location>
        <begin position="64"/>
        <end position="85"/>
    </location>
</feature>
<feature type="transmembrane region" description="Helical" evidence="6">
    <location>
        <begin position="217"/>
        <end position="236"/>
    </location>
</feature>
<feature type="transmembrane region" description="Helical" evidence="6">
    <location>
        <begin position="191"/>
        <end position="211"/>
    </location>
</feature>
<evidence type="ECO:0000256" key="6">
    <source>
        <dbReference type="RuleBase" id="RU363041"/>
    </source>
</evidence>
<gene>
    <name evidence="7" type="ORF">CRD60_08105</name>
</gene>
<dbReference type="OrthoDB" id="3700425at2"/>
<keyword evidence="4 6" id="KW-1133">Transmembrane helix</keyword>
<keyword evidence="5 6" id="KW-0472">Membrane</keyword>
<keyword evidence="6" id="KW-1003">Cell membrane</keyword>
<comment type="subcellular location">
    <subcellularLocation>
        <location evidence="6">Cell membrane</location>
        <topology evidence="6">Multi-pass membrane protein</topology>
    </subcellularLocation>
    <subcellularLocation>
        <location evidence="1">Membrane</location>
        <topology evidence="1">Multi-pass membrane protein</topology>
    </subcellularLocation>
</comment>
<evidence type="ECO:0000256" key="3">
    <source>
        <dbReference type="ARBA" id="ARBA00022692"/>
    </source>
</evidence>
<evidence type="ECO:0000256" key="4">
    <source>
        <dbReference type="ARBA" id="ARBA00022989"/>
    </source>
</evidence>
<feature type="transmembrane region" description="Helical" evidence="6">
    <location>
        <begin position="119"/>
        <end position="138"/>
    </location>
</feature>
<protein>
    <recommendedName>
        <fullName evidence="6">Probable membrane transporter protein</fullName>
    </recommendedName>
</protein>
<dbReference type="PANTHER" id="PTHR43701:SF2">
    <property type="entry name" value="MEMBRANE TRANSPORTER PROTEIN YJNA-RELATED"/>
    <property type="match status" value="1"/>
</dbReference>
<evidence type="ECO:0000313" key="7">
    <source>
        <dbReference type="EMBL" id="RBP97199.1"/>
    </source>
</evidence>
<organism evidence="7 8">
    <name type="scientific">Bifidobacterium aemilianum</name>
    <dbReference type="NCBI Taxonomy" id="2493120"/>
    <lineage>
        <taxon>Bacteria</taxon>
        <taxon>Bacillati</taxon>
        <taxon>Actinomycetota</taxon>
        <taxon>Actinomycetes</taxon>
        <taxon>Bifidobacteriales</taxon>
        <taxon>Bifidobacteriaceae</taxon>
        <taxon>Bifidobacterium</taxon>
    </lineage>
</organism>
<evidence type="ECO:0000256" key="1">
    <source>
        <dbReference type="ARBA" id="ARBA00004141"/>
    </source>
</evidence>
<dbReference type="AlphaFoldDB" id="A0A366K6A2"/>
<name>A0A366K6A2_9BIFI</name>
<reference evidence="7 8" key="1">
    <citation type="submission" date="2017-10" db="EMBL/GenBank/DDBJ databases">
        <title>Bifidobacterium xylocopum sp. nov. and Bifidobacterium aemilianum sp. nov., from the carpenter bee (Xylocopa violacea) digestive tract.</title>
        <authorList>
            <person name="Alberoni D."/>
            <person name="Baffoni L."/>
            <person name="Di Gioia D."/>
            <person name="Gaggia F."/>
            <person name="Biavati B."/>
        </authorList>
    </citation>
    <scope>NUCLEOTIDE SEQUENCE [LARGE SCALE GENOMIC DNA]</scope>
    <source>
        <strain evidence="7 8">XV10</strain>
    </source>
</reference>
<comment type="similarity">
    <text evidence="2 6">Belongs to the 4-toluene sulfonate uptake permease (TSUP) (TC 2.A.102) family.</text>
</comment>
<evidence type="ECO:0000313" key="8">
    <source>
        <dbReference type="Proteomes" id="UP000252530"/>
    </source>
</evidence>
<sequence length="285" mass="29022">MDDSQQVTAAAEQAGRPQQSAALRWALMALVGLLAGFLSGLFGIGGGSIIVPALVWAGLSQRQAAATSLAAIVPASVSGLVSYAMSGRVDWLAAILMACGSIVGSQLGAWLLSRMSELFLRWAWAAFLACVVVSQFVFIPSRDSSIHMTWLTGLCLLAIGLLIGTLSGLLGVGGGAVAVPALSLLFDASDLIARGTSLLAMFPGAITGTIANAKRGLVHLTTGLVVGLLAALAAPLGSICANHLSARLGSILLALYLAAILLRCIWSALSITPGLAASLGGLHRR</sequence>
<proteinExistence type="inferred from homology"/>
<evidence type="ECO:0000256" key="2">
    <source>
        <dbReference type="ARBA" id="ARBA00009142"/>
    </source>
</evidence>
<feature type="transmembrane region" description="Helical" evidence="6">
    <location>
        <begin position="150"/>
        <end position="179"/>
    </location>
</feature>